<gene>
    <name evidence="2" type="ORF">C8Q71DRAFT_14274</name>
</gene>
<evidence type="ECO:0000256" key="1">
    <source>
        <dbReference type="SAM" id="MobiDB-lite"/>
    </source>
</evidence>
<comment type="caution">
    <text evidence="2">The sequence shown here is derived from an EMBL/GenBank/DDBJ whole genome shotgun (WGS) entry which is preliminary data.</text>
</comment>
<sequence>MTAGWTQQQVARAWTGSPLTKDFRHLLRIPPQWQKRVSRLDPVIKFVKPKDRIKYWNIIPGDQVRLRNDRSGKIYQVNMINRLSNRIMLKMEMDTVSETTGTRKSNGKSVPYSNCQLFMGQFEFPAEGDSTQAQTKPVFALRMATDNHRWAGYYYTWDRYASATVPRLPHYMPGERVRELIAWPKKSRHIRPDPGPDDTSEDVVMRVTYTPPAFPVFTGLADPQPKAPSEHEYIAAARKPNDASYDASQVFEVFLAKELANPHSRAKKQARWQSYHLYRRSLLQKFIKDELANLDGRTRREAQAEATWKWRHELVQERRAELKRRWKNRGAEASLHRKKTRKVRKEEKRKERLRNLVLENGPNQVIPRSANAKSRA</sequence>
<dbReference type="Proteomes" id="UP000814176">
    <property type="component" value="Unassembled WGS sequence"/>
</dbReference>
<evidence type="ECO:0000313" key="3">
    <source>
        <dbReference type="Proteomes" id="UP000814176"/>
    </source>
</evidence>
<feature type="region of interest" description="Disordered" evidence="1">
    <location>
        <begin position="328"/>
        <end position="349"/>
    </location>
</feature>
<accession>A0ABQ8KXM7</accession>
<evidence type="ECO:0000313" key="2">
    <source>
        <dbReference type="EMBL" id="KAH9843808.1"/>
    </source>
</evidence>
<proteinExistence type="predicted"/>
<organism evidence="2 3">
    <name type="scientific">Rhodofomes roseus</name>
    <dbReference type="NCBI Taxonomy" id="34475"/>
    <lineage>
        <taxon>Eukaryota</taxon>
        <taxon>Fungi</taxon>
        <taxon>Dikarya</taxon>
        <taxon>Basidiomycota</taxon>
        <taxon>Agaricomycotina</taxon>
        <taxon>Agaricomycetes</taxon>
        <taxon>Polyporales</taxon>
        <taxon>Rhodofomes</taxon>
    </lineage>
</organism>
<dbReference type="EMBL" id="JADCUA010000001">
    <property type="protein sequence ID" value="KAH9843808.1"/>
    <property type="molecule type" value="Genomic_DNA"/>
</dbReference>
<dbReference type="GeneID" id="71997293"/>
<protein>
    <submittedName>
        <fullName evidence="2">Uncharacterized protein</fullName>
    </submittedName>
</protein>
<name>A0ABQ8KXM7_9APHY</name>
<reference evidence="2 3" key="1">
    <citation type="journal article" date="2021" name="Environ. Microbiol.">
        <title>Gene family expansions and transcriptome signatures uncover fungal adaptations to wood decay.</title>
        <authorList>
            <person name="Hage H."/>
            <person name="Miyauchi S."/>
            <person name="Viragh M."/>
            <person name="Drula E."/>
            <person name="Min B."/>
            <person name="Chaduli D."/>
            <person name="Navarro D."/>
            <person name="Favel A."/>
            <person name="Norest M."/>
            <person name="Lesage-Meessen L."/>
            <person name="Balint B."/>
            <person name="Merenyi Z."/>
            <person name="de Eugenio L."/>
            <person name="Morin E."/>
            <person name="Martinez A.T."/>
            <person name="Baldrian P."/>
            <person name="Stursova M."/>
            <person name="Martinez M.J."/>
            <person name="Novotny C."/>
            <person name="Magnuson J.K."/>
            <person name="Spatafora J.W."/>
            <person name="Maurice S."/>
            <person name="Pangilinan J."/>
            <person name="Andreopoulos W."/>
            <person name="LaButti K."/>
            <person name="Hundley H."/>
            <person name="Na H."/>
            <person name="Kuo A."/>
            <person name="Barry K."/>
            <person name="Lipzen A."/>
            <person name="Henrissat B."/>
            <person name="Riley R."/>
            <person name="Ahrendt S."/>
            <person name="Nagy L.G."/>
            <person name="Grigoriev I.V."/>
            <person name="Martin F."/>
            <person name="Rosso M.N."/>
        </authorList>
    </citation>
    <scope>NUCLEOTIDE SEQUENCE [LARGE SCALE GENOMIC DNA]</scope>
    <source>
        <strain evidence="2 3">CIRM-BRFM 1785</strain>
    </source>
</reference>
<dbReference type="RefSeq" id="XP_047784618.1">
    <property type="nucleotide sequence ID" value="XM_047916561.1"/>
</dbReference>
<keyword evidence="3" id="KW-1185">Reference proteome</keyword>